<dbReference type="AlphaFoldDB" id="A0AA94XUC7"/>
<keyword evidence="7 10" id="KW-0067">ATP-binding</keyword>
<dbReference type="InterPro" id="IPR018022">
    <property type="entry name" value="IPT"/>
</dbReference>
<organism evidence="14 15">
    <name type="scientific">Glutamicibacter halophytocola</name>
    <dbReference type="NCBI Taxonomy" id="1933880"/>
    <lineage>
        <taxon>Bacteria</taxon>
        <taxon>Bacillati</taxon>
        <taxon>Actinomycetota</taxon>
        <taxon>Actinomycetes</taxon>
        <taxon>Micrococcales</taxon>
        <taxon>Micrococcaceae</taxon>
        <taxon>Glutamicibacter</taxon>
    </lineage>
</organism>
<evidence type="ECO:0000256" key="1">
    <source>
        <dbReference type="ARBA" id="ARBA00001946"/>
    </source>
</evidence>
<dbReference type="Pfam" id="PF01715">
    <property type="entry name" value="IPPT"/>
    <property type="match status" value="1"/>
</dbReference>
<feature type="binding site" evidence="10">
    <location>
        <begin position="13"/>
        <end position="20"/>
    </location>
    <ligand>
        <name>ATP</name>
        <dbReference type="ChEBI" id="CHEBI:30616"/>
    </ligand>
</feature>
<dbReference type="HAMAP" id="MF_00185">
    <property type="entry name" value="IPP_trans"/>
    <property type="match status" value="1"/>
</dbReference>
<keyword evidence="5 10" id="KW-0819">tRNA processing</keyword>
<proteinExistence type="inferred from homology"/>
<dbReference type="Proteomes" id="UP001060018">
    <property type="component" value="Chromosome"/>
</dbReference>
<dbReference type="SUPFAM" id="SSF52540">
    <property type="entry name" value="P-loop containing nucleoside triphosphate hydrolases"/>
    <property type="match status" value="1"/>
</dbReference>
<dbReference type="GO" id="GO:0006400">
    <property type="term" value="P:tRNA modification"/>
    <property type="evidence" value="ECO:0007669"/>
    <property type="project" value="TreeGrafter"/>
</dbReference>
<protein>
    <recommendedName>
        <fullName evidence="10">tRNA dimethylallyltransferase</fullName>
        <ecNumber evidence="10">2.5.1.75</ecNumber>
    </recommendedName>
    <alternativeName>
        <fullName evidence="10">Dimethylallyl diphosphate:tRNA dimethylallyltransferase</fullName>
        <shortName evidence="10">DMAPP:tRNA dimethylallyltransferase</shortName>
        <shortName evidence="10">DMATase</shortName>
    </alternativeName>
    <alternativeName>
        <fullName evidence="10">Isopentenyl-diphosphate:tRNA isopentenyltransferase</fullName>
        <shortName evidence="10">IPP transferase</shortName>
        <shortName evidence="10">IPPT</shortName>
        <shortName evidence="10">IPTase</shortName>
    </alternativeName>
</protein>
<dbReference type="NCBIfam" id="TIGR00174">
    <property type="entry name" value="miaA"/>
    <property type="match status" value="1"/>
</dbReference>
<evidence type="ECO:0000256" key="8">
    <source>
        <dbReference type="ARBA" id="ARBA00022842"/>
    </source>
</evidence>
<comment type="subunit">
    <text evidence="10">Monomer.</text>
</comment>
<feature type="site" description="Interaction with substrate tRNA" evidence="10">
    <location>
        <position position="125"/>
    </location>
</feature>
<name>A0AA94XUC7_9MICC</name>
<gene>
    <name evidence="10 14" type="primary">miaA</name>
    <name evidence="14" type="ORF">NUH22_05305</name>
</gene>
<keyword evidence="4 10" id="KW-0808">Transferase</keyword>
<evidence type="ECO:0000256" key="13">
    <source>
        <dbReference type="RuleBase" id="RU003785"/>
    </source>
</evidence>
<feature type="binding site" evidence="10">
    <location>
        <begin position="15"/>
        <end position="20"/>
    </location>
    <ligand>
        <name>substrate</name>
    </ligand>
</feature>
<keyword evidence="8 10" id="KW-0460">Magnesium</keyword>
<evidence type="ECO:0000256" key="4">
    <source>
        <dbReference type="ARBA" id="ARBA00022679"/>
    </source>
</evidence>
<feature type="site" description="Interaction with substrate tRNA" evidence="10">
    <location>
        <position position="104"/>
    </location>
</feature>
<evidence type="ECO:0000313" key="14">
    <source>
        <dbReference type="EMBL" id="UUX60033.1"/>
    </source>
</evidence>
<comment type="similarity">
    <text evidence="3 10 13">Belongs to the IPP transferase family.</text>
</comment>
<evidence type="ECO:0000256" key="2">
    <source>
        <dbReference type="ARBA" id="ARBA00003213"/>
    </source>
</evidence>
<comment type="cofactor">
    <cofactor evidence="1 10">
        <name>Mg(2+)</name>
        <dbReference type="ChEBI" id="CHEBI:18420"/>
    </cofactor>
</comment>
<evidence type="ECO:0000256" key="12">
    <source>
        <dbReference type="RuleBase" id="RU003784"/>
    </source>
</evidence>
<dbReference type="GO" id="GO:0005524">
    <property type="term" value="F:ATP binding"/>
    <property type="evidence" value="ECO:0007669"/>
    <property type="project" value="UniProtKB-UniRule"/>
</dbReference>
<comment type="function">
    <text evidence="2 10 12">Catalyzes the transfer of a dimethylallyl group onto the adenine at position 37 in tRNAs that read codons beginning with uridine, leading to the formation of N6-(dimethylallyl)adenosine (i(6)A).</text>
</comment>
<dbReference type="Gene3D" id="3.40.50.300">
    <property type="entry name" value="P-loop containing nucleotide triphosphate hydrolases"/>
    <property type="match status" value="1"/>
</dbReference>
<dbReference type="Gene3D" id="1.10.20.140">
    <property type="match status" value="1"/>
</dbReference>
<dbReference type="EMBL" id="CP102487">
    <property type="protein sequence ID" value="UUX60033.1"/>
    <property type="molecule type" value="Genomic_DNA"/>
</dbReference>
<reference evidence="14" key="1">
    <citation type="journal article" date="2022" name="Pest Manag. Sci.">
        <title>Glutamicibacter halophytocola-mediated host fitness of potato tuber moth on Solanaceae crops.</title>
        <authorList>
            <person name="Wang W."/>
            <person name="Xiao G."/>
            <person name="Du G."/>
            <person name="Chang L."/>
            <person name="Yang Y."/>
            <person name="Ye J."/>
            <person name="Chen B."/>
        </authorList>
    </citation>
    <scope>NUCLEOTIDE SEQUENCE</scope>
    <source>
        <strain evidence="14">S2</strain>
    </source>
</reference>
<dbReference type="PANTHER" id="PTHR11088:SF60">
    <property type="entry name" value="TRNA DIMETHYLALLYLTRANSFERASE"/>
    <property type="match status" value="1"/>
</dbReference>
<dbReference type="GO" id="GO:0052381">
    <property type="term" value="F:tRNA dimethylallyltransferase activity"/>
    <property type="evidence" value="ECO:0007669"/>
    <property type="project" value="UniProtKB-UniRule"/>
</dbReference>
<evidence type="ECO:0000256" key="10">
    <source>
        <dbReference type="HAMAP-Rule" id="MF_00185"/>
    </source>
</evidence>
<evidence type="ECO:0000256" key="5">
    <source>
        <dbReference type="ARBA" id="ARBA00022694"/>
    </source>
</evidence>
<dbReference type="EC" id="2.5.1.75" evidence="10"/>
<evidence type="ECO:0000256" key="9">
    <source>
        <dbReference type="ARBA" id="ARBA00049563"/>
    </source>
</evidence>
<dbReference type="InterPro" id="IPR039657">
    <property type="entry name" value="Dimethylallyltransferase"/>
</dbReference>
<comment type="catalytic activity">
    <reaction evidence="9 10 11">
        <text>adenosine(37) in tRNA + dimethylallyl diphosphate = N(6)-dimethylallyladenosine(37) in tRNA + diphosphate</text>
        <dbReference type="Rhea" id="RHEA:26482"/>
        <dbReference type="Rhea" id="RHEA-COMP:10162"/>
        <dbReference type="Rhea" id="RHEA-COMP:10375"/>
        <dbReference type="ChEBI" id="CHEBI:33019"/>
        <dbReference type="ChEBI" id="CHEBI:57623"/>
        <dbReference type="ChEBI" id="CHEBI:74411"/>
        <dbReference type="ChEBI" id="CHEBI:74415"/>
        <dbReference type="EC" id="2.5.1.75"/>
    </reaction>
</comment>
<comment type="caution">
    <text evidence="10">Lacks conserved residue(s) required for the propagation of feature annotation.</text>
</comment>
<accession>A0AA94XUC7</accession>
<dbReference type="InterPro" id="IPR027417">
    <property type="entry name" value="P-loop_NTPase"/>
</dbReference>
<evidence type="ECO:0000313" key="15">
    <source>
        <dbReference type="Proteomes" id="UP001060018"/>
    </source>
</evidence>
<sequence length="308" mass="33777">MTDTHLPVIAIVGPTGTGKSDLAIALAQQLGGEIVNSDALQFYRGMDIGTAKLPVSERGGIEHHLMDTLSIAEEASVATFQEEAREQFAQIRARGKVPIMVGGSGLYVRAALDVIDFPPTDPGIRKKLEAEVQEKGDGDLRRRLAEVDPVSAERNLDLRRAIRALEVHEISARPFSSYMPQREYVAPALQIGLNYDRSALHEALEARVHTMDAMGLAGEVAGLLELGLREGKTASRAIGYQQYTDYLDGKITRAEAITQTVVATRKFARRQITWFNADPRVKWLDPTEPDLIGKALALIGKPTEEPTR</sequence>
<evidence type="ECO:0000256" key="3">
    <source>
        <dbReference type="ARBA" id="ARBA00005842"/>
    </source>
</evidence>
<evidence type="ECO:0000256" key="11">
    <source>
        <dbReference type="RuleBase" id="RU003783"/>
    </source>
</evidence>
<evidence type="ECO:0000256" key="7">
    <source>
        <dbReference type="ARBA" id="ARBA00022840"/>
    </source>
</evidence>
<dbReference type="RefSeq" id="WP_257746102.1">
    <property type="nucleotide sequence ID" value="NZ_CP102487.1"/>
</dbReference>
<keyword evidence="6 10" id="KW-0547">Nucleotide-binding</keyword>
<evidence type="ECO:0000256" key="6">
    <source>
        <dbReference type="ARBA" id="ARBA00022741"/>
    </source>
</evidence>
<dbReference type="PANTHER" id="PTHR11088">
    <property type="entry name" value="TRNA DIMETHYLALLYLTRANSFERASE"/>
    <property type="match status" value="1"/>
</dbReference>